<dbReference type="AlphaFoldDB" id="A0A1I5XXW6"/>
<keyword evidence="2" id="KW-1185">Reference proteome</keyword>
<name>A0A1I5XXW6_9RHOB</name>
<organism evidence="1 2">
    <name type="scientific">Roseivivax halotolerans</name>
    <dbReference type="NCBI Taxonomy" id="93684"/>
    <lineage>
        <taxon>Bacteria</taxon>
        <taxon>Pseudomonadati</taxon>
        <taxon>Pseudomonadota</taxon>
        <taxon>Alphaproteobacteria</taxon>
        <taxon>Rhodobacterales</taxon>
        <taxon>Roseobacteraceae</taxon>
        <taxon>Roseivivax</taxon>
    </lineage>
</organism>
<reference evidence="2" key="1">
    <citation type="submission" date="2016-10" db="EMBL/GenBank/DDBJ databases">
        <authorList>
            <person name="Varghese N."/>
            <person name="Submissions S."/>
        </authorList>
    </citation>
    <scope>NUCLEOTIDE SEQUENCE [LARGE SCALE GENOMIC DNA]</scope>
    <source>
        <strain evidence="2">JCM 10271</strain>
    </source>
</reference>
<proteinExistence type="predicted"/>
<gene>
    <name evidence="1" type="ORF">SAMN05421853_104206</name>
</gene>
<protein>
    <recommendedName>
        <fullName evidence="3">Tellurite resistance protein TerB</fullName>
    </recommendedName>
</protein>
<sequence length="139" mass="15351">MSKRLLLWLNKPDAAWLDPADTPLALGALAVHAARCDLPPDVLGSAELDTILARRFELTRREAAEMRAICEALATAVRPGEDLARLISAHVPEVERRSLADCMSEEVRRRRPRDSKRLQASLAARLGLDGVTPRRPGQI</sequence>
<accession>A0A1I5XXW6</accession>
<dbReference type="EMBL" id="FOXV01000004">
    <property type="protein sequence ID" value="SFQ36720.1"/>
    <property type="molecule type" value="Genomic_DNA"/>
</dbReference>
<evidence type="ECO:0000313" key="2">
    <source>
        <dbReference type="Proteomes" id="UP000243106"/>
    </source>
</evidence>
<evidence type="ECO:0000313" key="1">
    <source>
        <dbReference type="EMBL" id="SFQ36720.1"/>
    </source>
</evidence>
<dbReference type="RefSeq" id="WP_093010372.1">
    <property type="nucleotide sequence ID" value="NZ_FOXV01000004.1"/>
</dbReference>
<evidence type="ECO:0008006" key="3">
    <source>
        <dbReference type="Google" id="ProtNLM"/>
    </source>
</evidence>
<dbReference type="Proteomes" id="UP000243106">
    <property type="component" value="Unassembled WGS sequence"/>
</dbReference>
<dbReference type="STRING" id="93684.SAMN05421853_104206"/>